<dbReference type="Pfam" id="PF00293">
    <property type="entry name" value="NUDIX"/>
    <property type="match status" value="1"/>
</dbReference>
<keyword evidence="7" id="KW-1185">Reference proteome</keyword>
<dbReference type="FunFam" id="3.90.79.10:FF:000015">
    <property type="entry name" value="Nudix hydrolase 8"/>
    <property type="match status" value="1"/>
</dbReference>
<keyword evidence="3 6" id="KW-0378">Hydrolase</keyword>
<feature type="compositionally biased region" description="Basic residues" evidence="4">
    <location>
        <begin position="18"/>
        <end position="35"/>
    </location>
</feature>
<dbReference type="PROSITE" id="PS00893">
    <property type="entry name" value="NUDIX_BOX"/>
    <property type="match status" value="1"/>
</dbReference>
<comment type="similarity">
    <text evidence="1">Belongs to the Nudix hydrolase family.</text>
</comment>
<keyword evidence="2" id="KW-0479">Metal-binding</keyword>
<dbReference type="Gene3D" id="3.40.630.30">
    <property type="match status" value="1"/>
</dbReference>
<proteinExistence type="inferred from homology"/>
<dbReference type="PRINTS" id="PR01356">
    <property type="entry name" value="GFGPROTEIN"/>
</dbReference>
<evidence type="ECO:0000313" key="7">
    <source>
        <dbReference type="Proteomes" id="UP001604277"/>
    </source>
</evidence>
<dbReference type="SUPFAM" id="SSF55811">
    <property type="entry name" value="Nudix"/>
    <property type="match status" value="1"/>
</dbReference>
<dbReference type="InterPro" id="IPR003293">
    <property type="entry name" value="Nudix_hydrolase6-like"/>
</dbReference>
<dbReference type="PROSITE" id="PS51462">
    <property type="entry name" value="NUDIX"/>
    <property type="match status" value="1"/>
</dbReference>
<dbReference type="CDD" id="cd04670">
    <property type="entry name" value="NUDIX_ASFGF2_Nudt6"/>
    <property type="match status" value="1"/>
</dbReference>
<dbReference type="Pfam" id="PF18290">
    <property type="entry name" value="Nudix_hydro"/>
    <property type="match status" value="1"/>
</dbReference>
<sequence length="452" mass="51809">MNLDPFSFRGKRTETQRREKRSQGKKKRKKGKKKKKEEEEERCQLNRQVVGKLRLGFFNFSIFKSYLSKNSVVMASKVTICQFPGSFGPKITWCKNDNATGFSSSLKSKQILVKTASFKLGFSRKQKVQVLSPDMVAPELSVELLDVWNDEYNGVVIEPTSLPSTANAFASALRASLSTWKYKGKRGIWLKLLEEQADLVPLAIKEGFIYHHAEPGYVMLTYWIPDEPCMLPSGPSHQIGIAGFVINNNKEILVVKEKCSCSCSGVWKLPTGFINKSEELFSGAVREVKEETGIDTTFLELVAFRHVHRVAFEKSDLLFVCMLEPLSFDIKIDENEIQDAKWITLDELLSQQFYKEDQMLKRVIEICMATYENRYSGFISHLLTSKFDGKLSYLYHNNNIFDIKNTQAPKTHSETSNMERLESKHSTFLVYDHGKASIMKKSYDHRRPPRSV</sequence>
<dbReference type="EMBL" id="JBFOLJ010000010">
    <property type="protein sequence ID" value="KAL2500974.1"/>
    <property type="molecule type" value="Genomic_DNA"/>
</dbReference>
<dbReference type="AlphaFoldDB" id="A0ABD1SJS5"/>
<dbReference type="Gene3D" id="3.90.79.10">
    <property type="entry name" value="Nucleoside Triphosphate Pyrophosphohydrolase"/>
    <property type="match status" value="1"/>
</dbReference>
<dbReference type="FunFam" id="3.40.630.30:FF:000016">
    <property type="entry name" value="nudix hydrolase 2"/>
    <property type="match status" value="1"/>
</dbReference>
<dbReference type="Proteomes" id="UP001604277">
    <property type="component" value="Unassembled WGS sequence"/>
</dbReference>
<dbReference type="GO" id="GO:0046872">
    <property type="term" value="F:metal ion binding"/>
    <property type="evidence" value="ECO:0007669"/>
    <property type="project" value="UniProtKB-KW"/>
</dbReference>
<dbReference type="InterPro" id="IPR020084">
    <property type="entry name" value="NUDIX_hydrolase_CS"/>
</dbReference>
<reference evidence="7" key="1">
    <citation type="submission" date="2024-07" db="EMBL/GenBank/DDBJ databases">
        <title>Two chromosome-level genome assemblies of Korean endemic species Abeliophyllum distichum and Forsythia ovata (Oleaceae).</title>
        <authorList>
            <person name="Jang H."/>
        </authorList>
    </citation>
    <scope>NUCLEOTIDE SEQUENCE [LARGE SCALE GENOMIC DNA]</scope>
</reference>
<evidence type="ECO:0000256" key="3">
    <source>
        <dbReference type="ARBA" id="ARBA00022801"/>
    </source>
</evidence>
<dbReference type="GO" id="GO:0016787">
    <property type="term" value="F:hydrolase activity"/>
    <property type="evidence" value="ECO:0007669"/>
    <property type="project" value="UniProtKB-KW"/>
</dbReference>
<dbReference type="InterPro" id="IPR015797">
    <property type="entry name" value="NUDIX_hydrolase-like_dom_sf"/>
</dbReference>
<evidence type="ECO:0000313" key="6">
    <source>
        <dbReference type="EMBL" id="KAL2500974.1"/>
    </source>
</evidence>
<protein>
    <submittedName>
        <fullName evidence="6">Nudix hydrolase 8</fullName>
    </submittedName>
</protein>
<gene>
    <name evidence="6" type="ORF">Fot_34822</name>
</gene>
<evidence type="ECO:0000259" key="5">
    <source>
        <dbReference type="PROSITE" id="PS51462"/>
    </source>
</evidence>
<dbReference type="PANTHER" id="PTHR13994:SF53">
    <property type="entry name" value="NUDIX HYDROLASE 8-LIKE"/>
    <property type="match status" value="1"/>
</dbReference>
<comment type="caution">
    <text evidence="6">The sequence shown here is derived from an EMBL/GenBank/DDBJ whole genome shotgun (WGS) entry which is preliminary data.</text>
</comment>
<name>A0ABD1SJS5_9LAMI</name>
<evidence type="ECO:0000256" key="2">
    <source>
        <dbReference type="ARBA" id="ARBA00022723"/>
    </source>
</evidence>
<evidence type="ECO:0000256" key="1">
    <source>
        <dbReference type="ARBA" id="ARBA00005582"/>
    </source>
</evidence>
<organism evidence="6 7">
    <name type="scientific">Forsythia ovata</name>
    <dbReference type="NCBI Taxonomy" id="205694"/>
    <lineage>
        <taxon>Eukaryota</taxon>
        <taxon>Viridiplantae</taxon>
        <taxon>Streptophyta</taxon>
        <taxon>Embryophyta</taxon>
        <taxon>Tracheophyta</taxon>
        <taxon>Spermatophyta</taxon>
        <taxon>Magnoliopsida</taxon>
        <taxon>eudicotyledons</taxon>
        <taxon>Gunneridae</taxon>
        <taxon>Pentapetalae</taxon>
        <taxon>asterids</taxon>
        <taxon>lamiids</taxon>
        <taxon>Lamiales</taxon>
        <taxon>Oleaceae</taxon>
        <taxon>Forsythieae</taxon>
        <taxon>Forsythia</taxon>
    </lineage>
</organism>
<evidence type="ECO:0000256" key="4">
    <source>
        <dbReference type="SAM" id="MobiDB-lite"/>
    </source>
</evidence>
<dbReference type="PANTHER" id="PTHR13994">
    <property type="entry name" value="NUDIX HYDROLASE RELATED"/>
    <property type="match status" value="1"/>
</dbReference>
<dbReference type="InterPro" id="IPR040618">
    <property type="entry name" value="Pre-Nudix"/>
</dbReference>
<dbReference type="InterPro" id="IPR000086">
    <property type="entry name" value="NUDIX_hydrolase_dom"/>
</dbReference>
<feature type="region of interest" description="Disordered" evidence="4">
    <location>
        <begin position="1"/>
        <end position="41"/>
    </location>
</feature>
<feature type="domain" description="Nudix hydrolase" evidence="5">
    <location>
        <begin position="236"/>
        <end position="365"/>
    </location>
</feature>
<accession>A0ABD1SJS5</accession>